<gene>
    <name evidence="2" type="ORF">GCM10009768_01450</name>
</gene>
<keyword evidence="1" id="KW-0812">Transmembrane</keyword>
<feature type="transmembrane region" description="Helical" evidence="1">
    <location>
        <begin position="30"/>
        <end position="48"/>
    </location>
</feature>
<keyword evidence="3" id="KW-1185">Reference proteome</keyword>
<dbReference type="RefSeq" id="WP_344028015.1">
    <property type="nucleotide sequence ID" value="NZ_BAAAOB010000001.1"/>
</dbReference>
<organism evidence="2 3">
    <name type="scientific">Leucobacter iarius</name>
    <dbReference type="NCBI Taxonomy" id="333963"/>
    <lineage>
        <taxon>Bacteria</taxon>
        <taxon>Bacillati</taxon>
        <taxon>Actinomycetota</taxon>
        <taxon>Actinomycetes</taxon>
        <taxon>Micrococcales</taxon>
        <taxon>Microbacteriaceae</taxon>
        <taxon>Leucobacter</taxon>
    </lineage>
</organism>
<sequence>MRTTLITVFSLVLGLWITLARVSFGLVGPVAAWLGPTLGLAFVWLWIWTARRMTQTVARGYRIRPRTRVALVLSAACAIAFGLTAPEYADGAFRTLFGELGGAGANEMSIALCNPFGIIAIACAVAAVAFAAADGRDPRPEEDEDLIDESGMVLHPLADR</sequence>
<keyword evidence="1" id="KW-0472">Membrane</keyword>
<evidence type="ECO:0000313" key="3">
    <source>
        <dbReference type="Proteomes" id="UP001500851"/>
    </source>
</evidence>
<accession>A0ABP4XFK7</accession>
<evidence type="ECO:0000256" key="1">
    <source>
        <dbReference type="SAM" id="Phobius"/>
    </source>
</evidence>
<feature type="transmembrane region" description="Helical" evidence="1">
    <location>
        <begin position="109"/>
        <end position="133"/>
    </location>
</feature>
<dbReference type="Proteomes" id="UP001500851">
    <property type="component" value="Unassembled WGS sequence"/>
</dbReference>
<protein>
    <submittedName>
        <fullName evidence="2">Uncharacterized protein</fullName>
    </submittedName>
</protein>
<evidence type="ECO:0000313" key="2">
    <source>
        <dbReference type="EMBL" id="GAA1776667.1"/>
    </source>
</evidence>
<name>A0ABP4XFK7_9MICO</name>
<dbReference type="EMBL" id="BAAAOB010000001">
    <property type="protein sequence ID" value="GAA1776667.1"/>
    <property type="molecule type" value="Genomic_DNA"/>
</dbReference>
<keyword evidence="1" id="KW-1133">Transmembrane helix</keyword>
<comment type="caution">
    <text evidence="2">The sequence shown here is derived from an EMBL/GenBank/DDBJ whole genome shotgun (WGS) entry which is preliminary data.</text>
</comment>
<feature type="transmembrane region" description="Helical" evidence="1">
    <location>
        <begin position="69"/>
        <end position="89"/>
    </location>
</feature>
<proteinExistence type="predicted"/>
<reference evidence="3" key="1">
    <citation type="journal article" date="2019" name="Int. J. Syst. Evol. Microbiol.">
        <title>The Global Catalogue of Microorganisms (GCM) 10K type strain sequencing project: providing services to taxonomists for standard genome sequencing and annotation.</title>
        <authorList>
            <consortium name="The Broad Institute Genomics Platform"/>
            <consortium name="The Broad Institute Genome Sequencing Center for Infectious Disease"/>
            <person name="Wu L."/>
            <person name="Ma J."/>
        </authorList>
    </citation>
    <scope>NUCLEOTIDE SEQUENCE [LARGE SCALE GENOMIC DNA]</scope>
    <source>
        <strain evidence="3">JCM 14736</strain>
    </source>
</reference>